<dbReference type="PANTHER" id="PTHR15071:SF0">
    <property type="entry name" value="MANNOSE 6-PHOSPHATE RECEPTOR-LIKE PROTEIN 1"/>
    <property type="match status" value="1"/>
</dbReference>
<dbReference type="Pfam" id="PF13015">
    <property type="entry name" value="PRKCSH_1"/>
    <property type="match status" value="1"/>
</dbReference>
<keyword evidence="2" id="KW-0813">Transport</keyword>
<comment type="subcellular location">
    <subcellularLocation>
        <location evidence="1">Golgi apparatus membrane</location>
        <topology evidence="1">Single-pass type I membrane protein</topology>
    </subcellularLocation>
</comment>
<gene>
    <name evidence="10" type="ORF">AO440_000659</name>
</gene>
<dbReference type="PANTHER" id="PTHR15071">
    <property type="entry name" value="MANNOSE-6-PHOSPHATE RECEPTOR FAMILY MEMBER"/>
    <property type="match status" value="1"/>
</dbReference>
<evidence type="ECO:0000313" key="11">
    <source>
        <dbReference type="Proteomes" id="UP000054886"/>
    </source>
</evidence>
<feature type="signal peptide" evidence="8">
    <location>
        <begin position="1"/>
        <end position="20"/>
    </location>
</feature>
<evidence type="ECO:0000256" key="3">
    <source>
        <dbReference type="ARBA" id="ARBA00022692"/>
    </source>
</evidence>
<dbReference type="VEuPathDB" id="FungiDB:CAGL0D01232g"/>
<dbReference type="GO" id="GO:0005770">
    <property type="term" value="C:late endosome"/>
    <property type="evidence" value="ECO:0007669"/>
    <property type="project" value="EnsemblFungi"/>
</dbReference>
<keyword evidence="6" id="KW-0472">Membrane</keyword>
<evidence type="ECO:0000256" key="8">
    <source>
        <dbReference type="SAM" id="SignalP"/>
    </source>
</evidence>
<dbReference type="AlphaFoldDB" id="A0A0W0E278"/>
<dbReference type="VEuPathDB" id="FungiDB:GWK60_D01331"/>
<evidence type="ECO:0000256" key="1">
    <source>
        <dbReference type="ARBA" id="ARBA00004614"/>
    </source>
</evidence>
<organism evidence="10 11">
    <name type="scientific">Candida glabrata</name>
    <name type="common">Yeast</name>
    <name type="synonym">Torulopsis glabrata</name>
    <dbReference type="NCBI Taxonomy" id="5478"/>
    <lineage>
        <taxon>Eukaryota</taxon>
        <taxon>Fungi</taxon>
        <taxon>Dikarya</taxon>
        <taxon>Ascomycota</taxon>
        <taxon>Saccharomycotina</taxon>
        <taxon>Saccharomycetes</taxon>
        <taxon>Saccharomycetales</taxon>
        <taxon>Saccharomycetaceae</taxon>
        <taxon>Nakaseomyces</taxon>
    </lineage>
</organism>
<keyword evidence="10" id="KW-0675">Receptor</keyword>
<accession>A0A0W0E278</accession>
<evidence type="ECO:0000256" key="4">
    <source>
        <dbReference type="ARBA" id="ARBA00022729"/>
    </source>
</evidence>
<evidence type="ECO:0000256" key="5">
    <source>
        <dbReference type="ARBA" id="ARBA00022989"/>
    </source>
</evidence>
<comment type="caution">
    <text evidence="10">The sequence shown here is derived from an EMBL/GenBank/DDBJ whole genome shotgun (WGS) entry which is preliminary data.</text>
</comment>
<dbReference type="PROSITE" id="PS51914">
    <property type="entry name" value="MRH"/>
    <property type="match status" value="1"/>
</dbReference>
<keyword evidence="3" id="KW-0812">Transmembrane</keyword>
<evidence type="ECO:0000313" key="10">
    <source>
        <dbReference type="EMBL" id="KTB01733.1"/>
    </source>
</evidence>
<evidence type="ECO:0000256" key="7">
    <source>
        <dbReference type="ARBA" id="ARBA00023157"/>
    </source>
</evidence>
<dbReference type="Proteomes" id="UP000054886">
    <property type="component" value="Unassembled WGS sequence"/>
</dbReference>
<dbReference type="InterPro" id="IPR036607">
    <property type="entry name" value="PRKCSH"/>
</dbReference>
<dbReference type="FunFam" id="2.70.130.10:FF:000024">
    <property type="entry name" value="Putative vacuolar sorting receptor"/>
    <property type="match status" value="1"/>
</dbReference>
<reference evidence="10 11" key="1">
    <citation type="submission" date="2015-10" db="EMBL/GenBank/DDBJ databases">
        <title>Draft genomes sequences of Candida glabrata isolates 1A, 1B, 2A, 2B, 3A and 3B.</title>
        <authorList>
            <person name="Haavelsrud O.E."/>
            <person name="Gaustad P."/>
        </authorList>
    </citation>
    <scope>NUCLEOTIDE SEQUENCE [LARGE SCALE GENOMIC DNA]</scope>
    <source>
        <strain evidence="10">910700640</strain>
    </source>
</reference>
<dbReference type="GO" id="GO:0005048">
    <property type="term" value="F:signal sequence binding"/>
    <property type="evidence" value="ECO:0007669"/>
    <property type="project" value="EnsemblFungi"/>
</dbReference>
<dbReference type="GO" id="GO:0007034">
    <property type="term" value="P:vacuolar transport"/>
    <property type="evidence" value="ECO:0007669"/>
    <property type="project" value="EnsemblFungi"/>
</dbReference>
<dbReference type="GO" id="GO:0010008">
    <property type="term" value="C:endosome membrane"/>
    <property type="evidence" value="ECO:0007669"/>
    <property type="project" value="UniProtKB-SubCell"/>
</dbReference>
<dbReference type="VEuPathDB" id="FungiDB:GVI51_D01111"/>
<dbReference type="GO" id="GO:0000139">
    <property type="term" value="C:Golgi membrane"/>
    <property type="evidence" value="ECO:0007669"/>
    <property type="project" value="UniProtKB-SubCell"/>
</dbReference>
<evidence type="ECO:0000256" key="2">
    <source>
        <dbReference type="ARBA" id="ARBA00022448"/>
    </source>
</evidence>
<evidence type="ECO:0000256" key="6">
    <source>
        <dbReference type="ARBA" id="ARBA00023136"/>
    </source>
</evidence>
<sequence length="329" mass="37427">MLLSCLLLLLSCLPIKAAKAEDNEKPFCAVMNPLTGTYIDLSQLSTSPNEEFQMTQRRNNKKTKSNKTRWLVKDWEGKTNFTLSVCSSPVVSKEEKDQLSNTTGAFYVVNDTEHGNTMKYVSIGDFSSEPRLTGIYDTRVLTLKYENGSMCPNGKDRKATLLNFICDKTVSSKAQISYVGNLHECSYFFEIRSVYACPTSNKTNEVNVYGIFISIIVIFFMVEYACRKWLFKDGSVKSVRLHDNYSSSTTSFARDDMRWEMNRHNRSLWKTIPMKVFGGTFRFVGSVVGGLLTKNNSRAQYSAVSTNQQSPFYRDMEEQNDILDSLDTN</sequence>
<dbReference type="InterPro" id="IPR044865">
    <property type="entry name" value="MRH_dom"/>
</dbReference>
<dbReference type="EMBL" id="LLZZ01000130">
    <property type="protein sequence ID" value="KTB01733.1"/>
    <property type="molecule type" value="Genomic_DNA"/>
</dbReference>
<keyword evidence="7" id="KW-1015">Disulfide bond</keyword>
<dbReference type="VEuPathDB" id="FungiDB:B1J91_D01232g"/>
<dbReference type="InterPro" id="IPR009011">
    <property type="entry name" value="Man6P_isomerase_rcpt-bd_dom_sf"/>
</dbReference>
<feature type="domain" description="MRH" evidence="9">
    <location>
        <begin position="32"/>
        <end position="199"/>
    </location>
</feature>
<name>A0A0W0E278_CANGB</name>
<keyword evidence="4 8" id="KW-0732">Signal</keyword>
<feature type="chain" id="PRO_5009807358" evidence="8">
    <location>
        <begin position="21"/>
        <end position="329"/>
    </location>
</feature>
<proteinExistence type="predicted"/>
<dbReference type="Gene3D" id="2.70.130.10">
    <property type="entry name" value="Mannose-6-phosphate receptor binding domain"/>
    <property type="match status" value="1"/>
</dbReference>
<keyword evidence="5" id="KW-1133">Transmembrane helix</keyword>
<evidence type="ECO:0000259" key="9">
    <source>
        <dbReference type="PROSITE" id="PS51914"/>
    </source>
</evidence>
<protein>
    <submittedName>
        <fullName evidence="10">Mannose 6-phosphate receptor-like protein 1</fullName>
    </submittedName>
</protein>
<dbReference type="SUPFAM" id="SSF50911">
    <property type="entry name" value="Mannose 6-phosphate receptor domain"/>
    <property type="match status" value="1"/>
</dbReference>